<dbReference type="AlphaFoldDB" id="A0A1X3E8U9"/>
<protein>
    <submittedName>
        <fullName evidence="1">Uncharacterized protein</fullName>
    </submittedName>
</protein>
<proteinExistence type="predicted"/>
<dbReference type="RefSeq" id="WP_085353403.1">
    <property type="nucleotide sequence ID" value="NZ_NAEX01000188.1"/>
</dbReference>
<evidence type="ECO:0000313" key="1">
    <source>
        <dbReference type="EMBL" id="OSJ08109.1"/>
    </source>
</evidence>
<organism evidence="1 2">
    <name type="scientific">Bradyrhizobium canariense</name>
    <dbReference type="NCBI Taxonomy" id="255045"/>
    <lineage>
        <taxon>Bacteria</taxon>
        <taxon>Pseudomonadati</taxon>
        <taxon>Pseudomonadota</taxon>
        <taxon>Alphaproteobacteria</taxon>
        <taxon>Hyphomicrobiales</taxon>
        <taxon>Nitrobacteraceae</taxon>
        <taxon>Bradyrhizobium</taxon>
    </lineage>
</organism>
<dbReference type="Proteomes" id="UP000193553">
    <property type="component" value="Unassembled WGS sequence"/>
</dbReference>
<gene>
    <name evidence="1" type="ORF">BSZ18_20200</name>
</gene>
<reference evidence="1 2" key="1">
    <citation type="submission" date="2017-03" db="EMBL/GenBank/DDBJ databases">
        <title>Whole genome sequences of fourteen strains of Bradyrhizobium canariense and one strain of Bradyrhizobium japonicum isolated from Lupinus (Papilionoideae: Genisteae) species in Algeria.</title>
        <authorList>
            <person name="Crovadore J."/>
            <person name="Chekireb D."/>
            <person name="Brachmann A."/>
            <person name="Chablais R."/>
            <person name="Cochard B."/>
            <person name="Lefort F."/>
        </authorList>
    </citation>
    <scope>NUCLEOTIDE SEQUENCE [LARGE SCALE GENOMIC DNA]</scope>
    <source>
        <strain evidence="1 2">UBMA195</strain>
    </source>
</reference>
<name>A0A1X3E8U9_9BRAD</name>
<sequence length="103" mass="12060">MGTSDRRSLTFEQAEGLAPLPAQLDRKELSRELRAKLWACIHARLDRAYTDILHYRGNWSRILKDLHVDHHHVRIDKFNPNGIVTKIGDLFEKAECHKVYGWL</sequence>
<comment type="caution">
    <text evidence="1">The sequence shown here is derived from an EMBL/GenBank/DDBJ whole genome shotgun (WGS) entry which is preliminary data.</text>
</comment>
<evidence type="ECO:0000313" key="2">
    <source>
        <dbReference type="Proteomes" id="UP000193553"/>
    </source>
</evidence>
<dbReference type="EMBL" id="NAFI01000176">
    <property type="protein sequence ID" value="OSJ08109.1"/>
    <property type="molecule type" value="Genomic_DNA"/>
</dbReference>
<accession>A0A1X3E8U9</accession>